<sequence length="213" mass="23866">MSGIELFQIWIMAFFTLAIFSFLYKDNPVYRFAEHLYAGASVGYYIGLYWDTVIVQQLWVPLTKSQLPEYWLAIPGIMGLLMFSRLSSKYSWMARIGLAFIMGNTAGVFLLSQLHGNVIGQMQGTMTPQVADGVPNAALTAIVVIGVIATLIYFYFSKEHTGALGVTAKVGIWFIMISFGAHFGYTVMGRISLLIGRVYFLYTDWLGSFSHIF</sequence>
<organism evidence="2 3">
    <name type="scientific">candidate division GN15 bacterium</name>
    <dbReference type="NCBI Taxonomy" id="2072418"/>
    <lineage>
        <taxon>Bacteria</taxon>
        <taxon>candidate division GN15</taxon>
    </lineage>
</organism>
<protein>
    <submittedName>
        <fullName evidence="2">Uncharacterized protein</fullName>
    </submittedName>
</protein>
<feature type="transmembrane region" description="Helical" evidence="1">
    <location>
        <begin position="163"/>
        <end position="185"/>
    </location>
</feature>
<gene>
    <name evidence="2" type="ORF">C3F09_08615</name>
</gene>
<feature type="transmembrane region" description="Helical" evidence="1">
    <location>
        <begin position="136"/>
        <end position="156"/>
    </location>
</feature>
<accession>A0A855WYX8</accession>
<keyword evidence="1" id="KW-0812">Transmembrane</keyword>
<dbReference type="AlphaFoldDB" id="A0A855WYX8"/>
<reference evidence="2 3" key="1">
    <citation type="journal article" date="2018" name="ISME J.">
        <title>A methanotrophic archaeon couples anaerobic oxidation of methane to Fe(III) reduction.</title>
        <authorList>
            <person name="Cai C."/>
            <person name="Leu A.O."/>
            <person name="Xie G.J."/>
            <person name="Guo J."/>
            <person name="Feng Y."/>
            <person name="Zhao J.X."/>
            <person name="Tyson G.W."/>
            <person name="Yuan Z."/>
            <person name="Hu S."/>
        </authorList>
    </citation>
    <scope>NUCLEOTIDE SEQUENCE [LARGE SCALE GENOMIC DNA]</scope>
    <source>
        <strain evidence="2">FeB_12</strain>
    </source>
</reference>
<feature type="transmembrane region" description="Helical" evidence="1">
    <location>
        <begin position="6"/>
        <end position="24"/>
    </location>
</feature>
<keyword evidence="1" id="KW-0472">Membrane</keyword>
<dbReference type="EMBL" id="PQAP01000134">
    <property type="protein sequence ID" value="PWB70849.1"/>
    <property type="molecule type" value="Genomic_DNA"/>
</dbReference>
<evidence type="ECO:0000313" key="2">
    <source>
        <dbReference type="EMBL" id="PWB70849.1"/>
    </source>
</evidence>
<feature type="transmembrane region" description="Helical" evidence="1">
    <location>
        <begin position="70"/>
        <end position="86"/>
    </location>
</feature>
<dbReference type="Proteomes" id="UP000250918">
    <property type="component" value="Unassembled WGS sequence"/>
</dbReference>
<evidence type="ECO:0000313" key="3">
    <source>
        <dbReference type="Proteomes" id="UP000250918"/>
    </source>
</evidence>
<comment type="caution">
    <text evidence="2">The sequence shown here is derived from an EMBL/GenBank/DDBJ whole genome shotgun (WGS) entry which is preliminary data.</text>
</comment>
<feature type="transmembrane region" description="Helical" evidence="1">
    <location>
        <begin position="36"/>
        <end position="58"/>
    </location>
</feature>
<proteinExistence type="predicted"/>
<name>A0A855WYX8_9BACT</name>
<keyword evidence="1" id="KW-1133">Transmembrane helix</keyword>
<feature type="transmembrane region" description="Helical" evidence="1">
    <location>
        <begin position="98"/>
        <end position="116"/>
    </location>
</feature>
<evidence type="ECO:0000256" key="1">
    <source>
        <dbReference type="SAM" id="Phobius"/>
    </source>
</evidence>